<evidence type="ECO:0000313" key="3">
    <source>
        <dbReference type="Proteomes" id="UP000034591"/>
    </source>
</evidence>
<feature type="domain" description="PIN" evidence="1">
    <location>
        <begin position="4"/>
        <end position="129"/>
    </location>
</feature>
<dbReference type="STRING" id="1618545.US53_C0006G0005"/>
<reference evidence="2 3" key="1">
    <citation type="journal article" date="2015" name="Nature">
        <title>rRNA introns, odd ribosomes, and small enigmatic genomes across a large radiation of phyla.</title>
        <authorList>
            <person name="Brown C.T."/>
            <person name="Hug L.A."/>
            <person name="Thomas B.C."/>
            <person name="Sharon I."/>
            <person name="Castelle C.J."/>
            <person name="Singh A."/>
            <person name="Wilkins M.J."/>
            <person name="Williams K.H."/>
            <person name="Banfield J.F."/>
        </authorList>
    </citation>
    <scope>NUCLEOTIDE SEQUENCE [LARGE SCALE GENOMIC DNA]</scope>
</reference>
<gene>
    <name evidence="2" type="ORF">US53_C0006G0005</name>
</gene>
<dbReference type="InterPro" id="IPR029060">
    <property type="entry name" value="PIN-like_dom_sf"/>
</dbReference>
<dbReference type="Pfam" id="PF01850">
    <property type="entry name" value="PIN"/>
    <property type="match status" value="1"/>
</dbReference>
<dbReference type="AlphaFoldDB" id="A0A0G0KBE3"/>
<name>A0A0G0KBE3_9BACT</name>
<dbReference type="EMBL" id="LBTI01000006">
    <property type="protein sequence ID" value="KKQ37911.1"/>
    <property type="molecule type" value="Genomic_DNA"/>
</dbReference>
<dbReference type="Proteomes" id="UP000034591">
    <property type="component" value="Unassembled WGS sequence"/>
</dbReference>
<evidence type="ECO:0000313" key="2">
    <source>
        <dbReference type="EMBL" id="KKQ37911.1"/>
    </source>
</evidence>
<dbReference type="InterPro" id="IPR052106">
    <property type="entry name" value="PINc/VapC_TA"/>
</dbReference>
<dbReference type="PANTHER" id="PTHR38826:SF5">
    <property type="entry name" value="RIBONUCLEASE VAPC13"/>
    <property type="match status" value="1"/>
</dbReference>
<evidence type="ECO:0000259" key="1">
    <source>
        <dbReference type="SMART" id="SM00670"/>
    </source>
</evidence>
<dbReference type="InterPro" id="IPR002716">
    <property type="entry name" value="PIN_dom"/>
</dbReference>
<proteinExistence type="predicted"/>
<sequence>MGSNDYFLDANVILRYLIKDNFPYYKKATNIFKQISDHKVKAFITTLVLHEVSYVMKSVYSVEIKVISRKLKRLLRLENLNVLDLPKDYVIKALVEFGKTKVDFPDCVYKQIVLENDMKLLSFDEEFKKIKMERFEEV</sequence>
<dbReference type="Gene3D" id="3.40.50.1010">
    <property type="entry name" value="5'-nuclease"/>
    <property type="match status" value="1"/>
</dbReference>
<protein>
    <recommendedName>
        <fullName evidence="1">PIN domain-containing protein</fullName>
    </recommendedName>
</protein>
<dbReference type="SUPFAM" id="SSF88723">
    <property type="entry name" value="PIN domain-like"/>
    <property type="match status" value="1"/>
</dbReference>
<dbReference type="PANTHER" id="PTHR38826">
    <property type="entry name" value="RIBONUCLEASE VAPC13"/>
    <property type="match status" value="1"/>
</dbReference>
<accession>A0A0G0KBE3</accession>
<organism evidence="2 3">
    <name type="scientific">Candidatus Woesebacteria bacterium GW2011_GWA1_37_7</name>
    <dbReference type="NCBI Taxonomy" id="1618545"/>
    <lineage>
        <taxon>Bacteria</taxon>
        <taxon>Candidatus Woeseibacteriota</taxon>
    </lineage>
</organism>
<dbReference type="SMART" id="SM00670">
    <property type="entry name" value="PINc"/>
    <property type="match status" value="1"/>
</dbReference>
<comment type="caution">
    <text evidence="2">The sequence shown here is derived from an EMBL/GenBank/DDBJ whole genome shotgun (WGS) entry which is preliminary data.</text>
</comment>